<dbReference type="EMBL" id="ASTJ01000023">
    <property type="protein sequence ID" value="EPC02893.1"/>
    <property type="molecule type" value="Genomic_DNA"/>
</dbReference>
<dbReference type="STRING" id="1121939.L861_24090"/>
<dbReference type="Pfam" id="PF07883">
    <property type="entry name" value="Cupin_2"/>
    <property type="match status" value="1"/>
</dbReference>
<dbReference type="InterPro" id="IPR051610">
    <property type="entry name" value="GPI/OXD"/>
</dbReference>
<reference evidence="3 4" key="1">
    <citation type="journal article" date="2013" name="Genome Announc.">
        <title>Draft genome sequence of the moderately halophilic gammaproteobacterium Halomonas anticariensis FP35.</title>
        <authorList>
            <person name="Tahrioui A."/>
            <person name="Quesada E."/>
            <person name="Llamas I."/>
        </authorList>
    </citation>
    <scope>NUCLEOTIDE SEQUENCE [LARGE SCALE GENOMIC DNA]</scope>
    <source>
        <strain evidence="4">DSM 16096 / CECT 5854 / LMG 22089 / FP35</strain>
    </source>
</reference>
<keyword evidence="1" id="KW-0479">Metal-binding</keyword>
<gene>
    <name evidence="3" type="ORF">L861_24090</name>
</gene>
<accession>S2KQZ3</accession>
<organism evidence="3 4">
    <name type="scientific">Litchfieldella anticariensis (strain DSM 16096 / CECT 5854 / CIP 108499 / LMG 22089 / FP35)</name>
    <name type="common">Halomonas anticariensis</name>
    <dbReference type="NCBI Taxonomy" id="1121939"/>
    <lineage>
        <taxon>Bacteria</taxon>
        <taxon>Pseudomonadati</taxon>
        <taxon>Pseudomonadota</taxon>
        <taxon>Gammaproteobacteria</taxon>
        <taxon>Oceanospirillales</taxon>
        <taxon>Halomonadaceae</taxon>
        <taxon>Litchfieldella</taxon>
    </lineage>
</organism>
<dbReference type="RefSeq" id="WP_016416311.1">
    <property type="nucleotide sequence ID" value="NZ_AUAB01000015.1"/>
</dbReference>
<evidence type="ECO:0000313" key="3">
    <source>
        <dbReference type="EMBL" id="EPC02893.1"/>
    </source>
</evidence>
<sequence length="134" mass="15498">MDTTPVAKELPIESYIRRHADISFTDEYNCKLHRLFPWADKVNTKRSLTEFGCIWVQVDPGTDVDRHAHDEEETFIVIAGQAELSIESQTTTIGFGDVVYLPRHFQHQLRNRASEPFVMIDIYWDWGGQSDSVL</sequence>
<evidence type="ECO:0000313" key="4">
    <source>
        <dbReference type="Proteomes" id="UP000014463"/>
    </source>
</evidence>
<dbReference type="AlphaFoldDB" id="S2KQZ3"/>
<evidence type="ECO:0000256" key="1">
    <source>
        <dbReference type="ARBA" id="ARBA00022723"/>
    </source>
</evidence>
<comment type="caution">
    <text evidence="3">The sequence shown here is derived from an EMBL/GenBank/DDBJ whole genome shotgun (WGS) entry which is preliminary data.</text>
</comment>
<dbReference type="PANTHER" id="PTHR35848">
    <property type="entry name" value="OXALATE-BINDING PROTEIN"/>
    <property type="match status" value="1"/>
</dbReference>
<name>S2KQZ3_LITA3</name>
<dbReference type="GO" id="GO:0046872">
    <property type="term" value="F:metal ion binding"/>
    <property type="evidence" value="ECO:0007669"/>
    <property type="project" value="UniProtKB-KW"/>
</dbReference>
<dbReference type="Gene3D" id="2.60.120.10">
    <property type="entry name" value="Jelly Rolls"/>
    <property type="match status" value="1"/>
</dbReference>
<dbReference type="Proteomes" id="UP000014463">
    <property type="component" value="Unassembled WGS sequence"/>
</dbReference>
<dbReference type="eggNOG" id="COG0662">
    <property type="taxonomic scope" value="Bacteria"/>
</dbReference>
<dbReference type="InterPro" id="IPR014710">
    <property type="entry name" value="RmlC-like_jellyroll"/>
</dbReference>
<dbReference type="InterPro" id="IPR011051">
    <property type="entry name" value="RmlC_Cupin_sf"/>
</dbReference>
<dbReference type="PATRIC" id="fig|1121939.11.peg.1807"/>
<evidence type="ECO:0000259" key="2">
    <source>
        <dbReference type="Pfam" id="PF07883"/>
    </source>
</evidence>
<protein>
    <recommendedName>
        <fullName evidence="2">Cupin type-2 domain-containing protein</fullName>
    </recommendedName>
</protein>
<keyword evidence="4" id="KW-1185">Reference proteome</keyword>
<feature type="domain" description="Cupin type-2" evidence="2">
    <location>
        <begin position="55"/>
        <end position="123"/>
    </location>
</feature>
<dbReference type="InterPro" id="IPR013096">
    <property type="entry name" value="Cupin_2"/>
</dbReference>
<dbReference type="PANTHER" id="PTHR35848:SF6">
    <property type="entry name" value="CUPIN TYPE-2 DOMAIN-CONTAINING PROTEIN"/>
    <property type="match status" value="1"/>
</dbReference>
<dbReference type="SUPFAM" id="SSF51182">
    <property type="entry name" value="RmlC-like cupins"/>
    <property type="match status" value="1"/>
</dbReference>
<proteinExistence type="predicted"/>